<evidence type="ECO:0000313" key="1">
    <source>
        <dbReference type="EMBL" id="TWE20517.1"/>
    </source>
</evidence>
<keyword evidence="2" id="KW-1185">Reference proteome</keyword>
<dbReference type="Proteomes" id="UP000318416">
    <property type="component" value="Unassembled WGS sequence"/>
</dbReference>
<organism evidence="1 2">
    <name type="scientific">Kitasatospora atroaurantiaca</name>
    <dbReference type="NCBI Taxonomy" id="285545"/>
    <lineage>
        <taxon>Bacteria</taxon>
        <taxon>Bacillati</taxon>
        <taxon>Actinomycetota</taxon>
        <taxon>Actinomycetes</taxon>
        <taxon>Kitasatosporales</taxon>
        <taxon>Streptomycetaceae</taxon>
        <taxon>Kitasatospora</taxon>
    </lineage>
</organism>
<gene>
    <name evidence="1" type="ORF">FB465_5671</name>
</gene>
<dbReference type="OrthoDB" id="3625987at2"/>
<dbReference type="AlphaFoldDB" id="A0A561EY57"/>
<evidence type="ECO:0008006" key="3">
    <source>
        <dbReference type="Google" id="ProtNLM"/>
    </source>
</evidence>
<dbReference type="EMBL" id="VIVR01000001">
    <property type="protein sequence ID" value="TWE20517.1"/>
    <property type="molecule type" value="Genomic_DNA"/>
</dbReference>
<dbReference type="RefSeq" id="WP_145794922.1">
    <property type="nucleotide sequence ID" value="NZ_BAAABR010000047.1"/>
</dbReference>
<dbReference type="InterPro" id="IPR011051">
    <property type="entry name" value="RmlC_Cupin_sf"/>
</dbReference>
<evidence type="ECO:0000313" key="2">
    <source>
        <dbReference type="Proteomes" id="UP000318416"/>
    </source>
</evidence>
<comment type="caution">
    <text evidence="1">The sequence shown here is derived from an EMBL/GenBank/DDBJ whole genome shotgun (WGS) entry which is preliminary data.</text>
</comment>
<name>A0A561EY57_9ACTN</name>
<sequence>MIVTTASASAMVVLGPGSERTRVLCLARRDLLRSPCEAFEHVRLSPGAHHGRQGRPDAESAWYVLRGPVVAEQWPEPAQHLAADGDLLLVPRGHELRLQAGPLGAELLCLTLHAAPAAPRRLRARRTTRP</sequence>
<reference evidence="1 2" key="1">
    <citation type="submission" date="2019-06" db="EMBL/GenBank/DDBJ databases">
        <title>Sequencing the genomes of 1000 actinobacteria strains.</title>
        <authorList>
            <person name="Klenk H.-P."/>
        </authorList>
    </citation>
    <scope>NUCLEOTIDE SEQUENCE [LARGE SCALE GENOMIC DNA]</scope>
    <source>
        <strain evidence="1 2">DSM 41649</strain>
    </source>
</reference>
<dbReference type="SUPFAM" id="SSF51182">
    <property type="entry name" value="RmlC-like cupins"/>
    <property type="match status" value="1"/>
</dbReference>
<dbReference type="InterPro" id="IPR014710">
    <property type="entry name" value="RmlC-like_jellyroll"/>
</dbReference>
<protein>
    <recommendedName>
        <fullName evidence="3">Cupin domain-containing protein</fullName>
    </recommendedName>
</protein>
<proteinExistence type="predicted"/>
<accession>A0A561EY57</accession>
<dbReference type="Gene3D" id="2.60.120.10">
    <property type="entry name" value="Jelly Rolls"/>
    <property type="match status" value="1"/>
</dbReference>